<keyword evidence="2" id="KW-1185">Reference proteome</keyword>
<accession>A0A0N5BMK6</accession>
<evidence type="ECO:0000256" key="1">
    <source>
        <dbReference type="SAM" id="SignalP"/>
    </source>
</evidence>
<evidence type="ECO:0000313" key="3">
    <source>
        <dbReference type="WBParaSite" id="SPAL_0000714425.1"/>
    </source>
</evidence>
<dbReference type="Proteomes" id="UP000046392">
    <property type="component" value="Unplaced"/>
</dbReference>
<dbReference type="WBParaSite" id="SPAL_0000714425.1">
    <property type="protein sequence ID" value="SPAL_0000714425.1"/>
    <property type="gene ID" value="SPAL_0000714425"/>
</dbReference>
<keyword evidence="1" id="KW-0732">Signal</keyword>
<organism evidence="2 3">
    <name type="scientific">Strongyloides papillosus</name>
    <name type="common">Intestinal threadworm</name>
    <dbReference type="NCBI Taxonomy" id="174720"/>
    <lineage>
        <taxon>Eukaryota</taxon>
        <taxon>Metazoa</taxon>
        <taxon>Ecdysozoa</taxon>
        <taxon>Nematoda</taxon>
        <taxon>Chromadorea</taxon>
        <taxon>Rhabditida</taxon>
        <taxon>Tylenchina</taxon>
        <taxon>Panagrolaimomorpha</taxon>
        <taxon>Strongyloidoidea</taxon>
        <taxon>Strongyloididae</taxon>
        <taxon>Strongyloides</taxon>
    </lineage>
</organism>
<reference evidence="3" key="1">
    <citation type="submission" date="2017-02" db="UniProtKB">
        <authorList>
            <consortium name="WormBaseParasite"/>
        </authorList>
    </citation>
    <scope>IDENTIFICATION</scope>
</reference>
<dbReference type="InterPro" id="IPR046350">
    <property type="entry name" value="Cystatin_sf"/>
</dbReference>
<dbReference type="AlphaFoldDB" id="A0A0N5BMK6"/>
<dbReference type="SUPFAM" id="SSF54403">
    <property type="entry name" value="Cystatin/monellin"/>
    <property type="match status" value="1"/>
</dbReference>
<feature type="chain" id="PRO_5005894623" evidence="1">
    <location>
        <begin position="21"/>
        <end position="121"/>
    </location>
</feature>
<feature type="signal peptide" evidence="1">
    <location>
        <begin position="1"/>
        <end position="20"/>
    </location>
</feature>
<evidence type="ECO:0000313" key="2">
    <source>
        <dbReference type="Proteomes" id="UP000046392"/>
    </source>
</evidence>
<protein>
    <submittedName>
        <fullName evidence="3">Cystatin domain-containing protein</fullName>
    </submittedName>
</protein>
<proteinExistence type="predicted"/>
<name>A0A0N5BMK6_STREA</name>
<sequence length="121" mass="13990">MKYFFLVHILFFALFIVILSQTIQYGNWKNLNPNSPIVRKWANEGVSLYGAERNKTFILVRVLRAQSRNGFSAPNITVKRHRVYCTARNAMCPRLGGCKRSLRTIIVNYLNGTRTVNVRLI</sequence>